<keyword evidence="3" id="KW-1185">Reference proteome</keyword>
<sequence>MTPNTLETATTLALHTFAGFALPRWLTVHDNAPRATDALATTPAKWNLQTTQQHSTAQYSRHQTTDRQTRRPLATRYCQPTTTATTNTTTNQQFASNRGVVSTGAQTALTADKLSSQQYQKFMFESD</sequence>
<dbReference type="AlphaFoldDB" id="B4JNX6"/>
<protein>
    <submittedName>
        <fullName evidence="2">GH24065</fullName>
    </submittedName>
</protein>
<name>B4JNX6_DROGR</name>
<evidence type="ECO:0000313" key="3">
    <source>
        <dbReference type="Proteomes" id="UP000001070"/>
    </source>
</evidence>
<accession>B4JNX6</accession>
<reference evidence="2 3" key="1">
    <citation type="journal article" date="2007" name="Nature">
        <title>Evolution of genes and genomes on the Drosophila phylogeny.</title>
        <authorList>
            <consortium name="Drosophila 12 Genomes Consortium"/>
            <person name="Clark A.G."/>
            <person name="Eisen M.B."/>
            <person name="Smith D.R."/>
            <person name="Bergman C.M."/>
            <person name="Oliver B."/>
            <person name="Markow T.A."/>
            <person name="Kaufman T.C."/>
            <person name="Kellis M."/>
            <person name="Gelbart W."/>
            <person name="Iyer V.N."/>
            <person name="Pollard D.A."/>
            <person name="Sackton T.B."/>
            <person name="Larracuente A.M."/>
            <person name="Singh N.D."/>
            <person name="Abad J.P."/>
            <person name="Abt D.N."/>
            <person name="Adryan B."/>
            <person name="Aguade M."/>
            <person name="Akashi H."/>
            <person name="Anderson W.W."/>
            <person name="Aquadro C.F."/>
            <person name="Ardell D.H."/>
            <person name="Arguello R."/>
            <person name="Artieri C.G."/>
            <person name="Barbash D.A."/>
            <person name="Barker D."/>
            <person name="Barsanti P."/>
            <person name="Batterham P."/>
            <person name="Batzoglou S."/>
            <person name="Begun D."/>
            <person name="Bhutkar A."/>
            <person name="Blanco E."/>
            <person name="Bosak S.A."/>
            <person name="Bradley R.K."/>
            <person name="Brand A.D."/>
            <person name="Brent M.R."/>
            <person name="Brooks A.N."/>
            <person name="Brown R.H."/>
            <person name="Butlin R.K."/>
            <person name="Caggese C."/>
            <person name="Calvi B.R."/>
            <person name="Bernardo de Carvalho A."/>
            <person name="Caspi A."/>
            <person name="Castrezana S."/>
            <person name="Celniker S.E."/>
            <person name="Chang J.L."/>
            <person name="Chapple C."/>
            <person name="Chatterji S."/>
            <person name="Chinwalla A."/>
            <person name="Civetta A."/>
            <person name="Clifton S.W."/>
            <person name="Comeron J.M."/>
            <person name="Costello J.C."/>
            <person name="Coyne J.A."/>
            <person name="Daub J."/>
            <person name="David R.G."/>
            <person name="Delcher A.L."/>
            <person name="Delehaunty K."/>
            <person name="Do C.B."/>
            <person name="Ebling H."/>
            <person name="Edwards K."/>
            <person name="Eickbush T."/>
            <person name="Evans J.D."/>
            <person name="Filipski A."/>
            <person name="Findeiss S."/>
            <person name="Freyhult E."/>
            <person name="Fulton L."/>
            <person name="Fulton R."/>
            <person name="Garcia A.C."/>
            <person name="Gardiner A."/>
            <person name="Garfield D.A."/>
            <person name="Garvin B.E."/>
            <person name="Gibson G."/>
            <person name="Gilbert D."/>
            <person name="Gnerre S."/>
            <person name="Godfrey J."/>
            <person name="Good R."/>
            <person name="Gotea V."/>
            <person name="Gravely B."/>
            <person name="Greenberg A.J."/>
            <person name="Griffiths-Jones S."/>
            <person name="Gross S."/>
            <person name="Guigo R."/>
            <person name="Gustafson E.A."/>
            <person name="Haerty W."/>
            <person name="Hahn M.W."/>
            <person name="Halligan D.L."/>
            <person name="Halpern A.L."/>
            <person name="Halter G.M."/>
            <person name="Han M.V."/>
            <person name="Heger A."/>
            <person name="Hillier L."/>
            <person name="Hinrichs A.S."/>
            <person name="Holmes I."/>
            <person name="Hoskins R.A."/>
            <person name="Hubisz M.J."/>
            <person name="Hultmark D."/>
            <person name="Huntley M.A."/>
            <person name="Jaffe D.B."/>
            <person name="Jagadeeshan S."/>
            <person name="Jeck W.R."/>
            <person name="Johnson J."/>
            <person name="Jones C.D."/>
            <person name="Jordan W.C."/>
            <person name="Karpen G.H."/>
            <person name="Kataoka E."/>
            <person name="Keightley P.D."/>
            <person name="Kheradpour P."/>
            <person name="Kirkness E.F."/>
            <person name="Koerich L.B."/>
            <person name="Kristiansen K."/>
            <person name="Kudrna D."/>
            <person name="Kulathinal R.J."/>
            <person name="Kumar S."/>
            <person name="Kwok R."/>
            <person name="Lander E."/>
            <person name="Langley C.H."/>
            <person name="Lapoint R."/>
            <person name="Lazzaro B.P."/>
            <person name="Lee S.J."/>
            <person name="Levesque L."/>
            <person name="Li R."/>
            <person name="Lin C.F."/>
            <person name="Lin M.F."/>
            <person name="Lindblad-Toh K."/>
            <person name="Llopart A."/>
            <person name="Long M."/>
            <person name="Low L."/>
            <person name="Lozovsky E."/>
            <person name="Lu J."/>
            <person name="Luo M."/>
            <person name="Machado C.A."/>
            <person name="Makalowski W."/>
            <person name="Marzo M."/>
            <person name="Matsuda M."/>
            <person name="Matzkin L."/>
            <person name="McAllister B."/>
            <person name="McBride C.S."/>
            <person name="McKernan B."/>
            <person name="McKernan K."/>
            <person name="Mendez-Lago M."/>
            <person name="Minx P."/>
            <person name="Mollenhauer M.U."/>
            <person name="Montooth K."/>
            <person name="Mount S.M."/>
            <person name="Mu X."/>
            <person name="Myers E."/>
            <person name="Negre B."/>
            <person name="Newfeld S."/>
            <person name="Nielsen R."/>
            <person name="Noor M.A."/>
            <person name="O'Grady P."/>
            <person name="Pachter L."/>
            <person name="Papaceit M."/>
            <person name="Parisi M.J."/>
            <person name="Parisi M."/>
            <person name="Parts L."/>
            <person name="Pedersen J.S."/>
            <person name="Pesole G."/>
            <person name="Phillippy A.M."/>
            <person name="Ponting C.P."/>
            <person name="Pop M."/>
            <person name="Porcelli D."/>
            <person name="Powell J.R."/>
            <person name="Prohaska S."/>
            <person name="Pruitt K."/>
            <person name="Puig M."/>
            <person name="Quesneville H."/>
            <person name="Ram K.R."/>
            <person name="Rand D."/>
            <person name="Rasmussen M.D."/>
            <person name="Reed L.K."/>
            <person name="Reenan R."/>
            <person name="Reily A."/>
            <person name="Remington K.A."/>
            <person name="Rieger T.T."/>
            <person name="Ritchie M.G."/>
            <person name="Robin C."/>
            <person name="Rogers Y.H."/>
            <person name="Rohde C."/>
            <person name="Rozas J."/>
            <person name="Rubenfield M.J."/>
            <person name="Ruiz A."/>
            <person name="Russo S."/>
            <person name="Salzberg S.L."/>
            <person name="Sanchez-Gracia A."/>
            <person name="Saranga D.J."/>
            <person name="Sato H."/>
            <person name="Schaeffer S.W."/>
            <person name="Schatz M.C."/>
            <person name="Schlenke T."/>
            <person name="Schwartz R."/>
            <person name="Segarra C."/>
            <person name="Singh R.S."/>
            <person name="Sirot L."/>
            <person name="Sirota M."/>
            <person name="Sisneros N.B."/>
            <person name="Smith C.D."/>
            <person name="Smith T.F."/>
            <person name="Spieth J."/>
            <person name="Stage D.E."/>
            <person name="Stark A."/>
            <person name="Stephan W."/>
            <person name="Strausberg R.L."/>
            <person name="Strempel S."/>
            <person name="Sturgill D."/>
            <person name="Sutton G."/>
            <person name="Sutton G.G."/>
            <person name="Tao W."/>
            <person name="Teichmann S."/>
            <person name="Tobari Y.N."/>
            <person name="Tomimura Y."/>
            <person name="Tsolas J.M."/>
            <person name="Valente V.L."/>
            <person name="Venter E."/>
            <person name="Venter J.C."/>
            <person name="Vicario S."/>
            <person name="Vieira F.G."/>
            <person name="Vilella A.J."/>
            <person name="Villasante A."/>
            <person name="Walenz B."/>
            <person name="Wang J."/>
            <person name="Wasserman M."/>
            <person name="Watts T."/>
            <person name="Wilson D."/>
            <person name="Wilson R.K."/>
            <person name="Wing R.A."/>
            <person name="Wolfner M.F."/>
            <person name="Wong A."/>
            <person name="Wong G.K."/>
            <person name="Wu C.I."/>
            <person name="Wu G."/>
            <person name="Yamamoto D."/>
            <person name="Yang H.P."/>
            <person name="Yang S.P."/>
            <person name="Yorke J.A."/>
            <person name="Yoshida K."/>
            <person name="Zdobnov E."/>
            <person name="Zhang P."/>
            <person name="Zhang Y."/>
            <person name="Zimin A.V."/>
            <person name="Baldwin J."/>
            <person name="Abdouelleil A."/>
            <person name="Abdulkadir J."/>
            <person name="Abebe A."/>
            <person name="Abera B."/>
            <person name="Abreu J."/>
            <person name="Acer S.C."/>
            <person name="Aftuck L."/>
            <person name="Alexander A."/>
            <person name="An P."/>
            <person name="Anderson E."/>
            <person name="Anderson S."/>
            <person name="Arachi H."/>
            <person name="Azer M."/>
            <person name="Bachantsang P."/>
            <person name="Barry A."/>
            <person name="Bayul T."/>
            <person name="Berlin A."/>
            <person name="Bessette D."/>
            <person name="Bloom T."/>
            <person name="Blye J."/>
            <person name="Boguslavskiy L."/>
            <person name="Bonnet C."/>
            <person name="Boukhgalter B."/>
            <person name="Bourzgui I."/>
            <person name="Brown A."/>
            <person name="Cahill P."/>
            <person name="Channer S."/>
            <person name="Cheshatsang Y."/>
            <person name="Chuda L."/>
            <person name="Citroen M."/>
            <person name="Collymore A."/>
            <person name="Cooke P."/>
            <person name="Costello M."/>
            <person name="D'Aco K."/>
            <person name="Daza R."/>
            <person name="De Haan G."/>
            <person name="DeGray S."/>
            <person name="DeMaso C."/>
            <person name="Dhargay N."/>
            <person name="Dooley K."/>
            <person name="Dooley E."/>
            <person name="Doricent M."/>
            <person name="Dorje P."/>
            <person name="Dorjee K."/>
            <person name="Dupes A."/>
            <person name="Elong R."/>
            <person name="Falk J."/>
            <person name="Farina A."/>
            <person name="Faro S."/>
            <person name="Ferguson D."/>
            <person name="Fisher S."/>
            <person name="Foley C.D."/>
            <person name="Franke A."/>
            <person name="Friedrich D."/>
            <person name="Gadbois L."/>
            <person name="Gearin G."/>
            <person name="Gearin C.R."/>
            <person name="Giannoukos G."/>
            <person name="Goode T."/>
            <person name="Graham J."/>
            <person name="Grandbois E."/>
            <person name="Grewal S."/>
            <person name="Gyaltsen K."/>
            <person name="Hafez N."/>
            <person name="Hagos B."/>
            <person name="Hall J."/>
            <person name="Henson C."/>
            <person name="Hollinger A."/>
            <person name="Honan T."/>
            <person name="Huard M.D."/>
            <person name="Hughes L."/>
            <person name="Hurhula B."/>
            <person name="Husby M.E."/>
            <person name="Kamat A."/>
            <person name="Kanga B."/>
            <person name="Kashin S."/>
            <person name="Khazanovich D."/>
            <person name="Kisner P."/>
            <person name="Lance K."/>
            <person name="Lara M."/>
            <person name="Lee W."/>
            <person name="Lennon N."/>
            <person name="Letendre F."/>
            <person name="LeVine R."/>
            <person name="Lipovsky A."/>
            <person name="Liu X."/>
            <person name="Liu J."/>
            <person name="Liu S."/>
            <person name="Lokyitsang T."/>
            <person name="Lokyitsang Y."/>
            <person name="Lubonja R."/>
            <person name="Lui A."/>
            <person name="MacDonald P."/>
            <person name="Magnisalis V."/>
            <person name="Maru K."/>
            <person name="Matthews C."/>
            <person name="McCusker W."/>
            <person name="McDonough S."/>
            <person name="Mehta T."/>
            <person name="Meldrim J."/>
            <person name="Meneus L."/>
            <person name="Mihai O."/>
            <person name="Mihalev A."/>
            <person name="Mihova T."/>
            <person name="Mittelman R."/>
            <person name="Mlenga V."/>
            <person name="Montmayeur A."/>
            <person name="Mulrain L."/>
            <person name="Navidi A."/>
            <person name="Naylor J."/>
            <person name="Negash T."/>
            <person name="Nguyen T."/>
            <person name="Nguyen N."/>
            <person name="Nicol R."/>
            <person name="Norbu C."/>
            <person name="Norbu N."/>
            <person name="Novod N."/>
            <person name="O'Neill B."/>
            <person name="Osman S."/>
            <person name="Markiewicz E."/>
            <person name="Oyono O.L."/>
            <person name="Patti C."/>
            <person name="Phunkhang P."/>
            <person name="Pierre F."/>
            <person name="Priest M."/>
            <person name="Raghuraman S."/>
            <person name="Rege F."/>
            <person name="Reyes R."/>
            <person name="Rise C."/>
            <person name="Rogov P."/>
            <person name="Ross K."/>
            <person name="Ryan E."/>
            <person name="Settipalli S."/>
            <person name="Shea T."/>
            <person name="Sherpa N."/>
            <person name="Shi L."/>
            <person name="Shih D."/>
            <person name="Sparrow T."/>
            <person name="Spaulding J."/>
            <person name="Stalker J."/>
            <person name="Stange-Thomann N."/>
            <person name="Stavropoulos S."/>
            <person name="Stone C."/>
            <person name="Strader C."/>
            <person name="Tesfaye S."/>
            <person name="Thomson T."/>
            <person name="Thoulutsang Y."/>
            <person name="Thoulutsang D."/>
            <person name="Topham K."/>
            <person name="Topping I."/>
            <person name="Tsamla T."/>
            <person name="Vassiliev H."/>
            <person name="Vo A."/>
            <person name="Wangchuk T."/>
            <person name="Wangdi T."/>
            <person name="Weiand M."/>
            <person name="Wilkinson J."/>
            <person name="Wilson A."/>
            <person name="Yadav S."/>
            <person name="Young G."/>
            <person name="Yu Q."/>
            <person name="Zembek L."/>
            <person name="Zhong D."/>
            <person name="Zimmer A."/>
            <person name="Zwirko Z."/>
            <person name="Jaffe D.B."/>
            <person name="Alvarez P."/>
            <person name="Brockman W."/>
            <person name="Butler J."/>
            <person name="Chin C."/>
            <person name="Gnerre S."/>
            <person name="Grabherr M."/>
            <person name="Kleber M."/>
            <person name="Mauceli E."/>
            <person name="MacCallum I."/>
        </authorList>
    </citation>
    <scope>NUCLEOTIDE SEQUENCE [LARGE SCALE GENOMIC DNA]</scope>
    <source>
        <strain evidence="3">Tucson 15287-2541.00</strain>
    </source>
</reference>
<dbReference type="Proteomes" id="UP000001070">
    <property type="component" value="Unassembled WGS sequence"/>
</dbReference>
<feature type="region of interest" description="Disordered" evidence="1">
    <location>
        <begin position="49"/>
        <end position="72"/>
    </location>
</feature>
<dbReference type="InParanoid" id="B4JNX6"/>
<dbReference type="EMBL" id="CH916371">
    <property type="protein sequence ID" value="EDV92419.1"/>
    <property type="molecule type" value="Genomic_DNA"/>
</dbReference>
<evidence type="ECO:0000313" key="2">
    <source>
        <dbReference type="EMBL" id="EDV92419.1"/>
    </source>
</evidence>
<gene>
    <name evidence="2" type="primary">Dgri\GH24065</name>
    <name evidence="2" type="ORF">Dgri_GH24065</name>
</gene>
<evidence type="ECO:0000256" key="1">
    <source>
        <dbReference type="SAM" id="MobiDB-lite"/>
    </source>
</evidence>
<dbReference type="HOGENOM" id="CLU_1972766_0_0_1"/>
<organism evidence="3">
    <name type="scientific">Drosophila grimshawi</name>
    <name type="common">Hawaiian fruit fly</name>
    <name type="synonym">Idiomyia grimshawi</name>
    <dbReference type="NCBI Taxonomy" id="7222"/>
    <lineage>
        <taxon>Eukaryota</taxon>
        <taxon>Metazoa</taxon>
        <taxon>Ecdysozoa</taxon>
        <taxon>Arthropoda</taxon>
        <taxon>Hexapoda</taxon>
        <taxon>Insecta</taxon>
        <taxon>Pterygota</taxon>
        <taxon>Neoptera</taxon>
        <taxon>Endopterygota</taxon>
        <taxon>Diptera</taxon>
        <taxon>Brachycera</taxon>
        <taxon>Muscomorpha</taxon>
        <taxon>Ephydroidea</taxon>
        <taxon>Drosophilidae</taxon>
        <taxon>Drosophila</taxon>
        <taxon>Hawaiian Drosophila</taxon>
    </lineage>
</organism>
<feature type="compositionally biased region" description="Polar residues" evidence="1">
    <location>
        <begin position="49"/>
        <end position="62"/>
    </location>
</feature>
<proteinExistence type="predicted"/>